<reference evidence="2" key="1">
    <citation type="journal article" date="2019" name="PLoS Negl. Trop. Dis.">
        <title>Revisiting the worldwide diversity of Leptospira species in the environment.</title>
        <authorList>
            <person name="Vincent A.T."/>
            <person name="Schiettekatte O."/>
            <person name="Bourhy P."/>
            <person name="Veyrier F.J."/>
            <person name="Picardeau M."/>
        </authorList>
    </citation>
    <scope>NUCLEOTIDE SEQUENCE [LARGE SCALE GENOMIC DNA]</scope>
    <source>
        <strain evidence="2">201702449</strain>
    </source>
</reference>
<accession>A0ABY2MTS6</accession>
<sequence>MSVQPNKPYCFLKSATVEQAEIEGKFINMLLKVSTEKRDKEGDMFLKGAWTHKEDVEYFQKKGVIDWNHLSQTSKFAKSNNPKEKAENELVSAEAIIGVPSGRGLFLGEDGLYCEARINAENKYIKPFVPLLKAGFSGLEVSAAGGAYRPSPETISKYGEKTWDRARLTHIAICPPGEAINDETQALLIKSHLPSELGWKEDEEPIPTKFNIDPVGSVLEYISSSPDYNQWVANRLVGAIDSGLLQKDYQAIFEFVKNHGLSVEKAKQYSIKLLQAMEV</sequence>
<dbReference type="EMBL" id="RQGI01000004">
    <property type="protein sequence ID" value="TGL75375.1"/>
    <property type="molecule type" value="Genomic_DNA"/>
</dbReference>
<evidence type="ECO:0000313" key="1">
    <source>
        <dbReference type="EMBL" id="TGL75375.1"/>
    </source>
</evidence>
<name>A0ABY2MTS6_9LEPT</name>
<keyword evidence="2" id="KW-1185">Reference proteome</keyword>
<proteinExistence type="predicted"/>
<organism evidence="1 2">
    <name type="scientific">Leptospira levettii</name>
    <dbReference type="NCBI Taxonomy" id="2023178"/>
    <lineage>
        <taxon>Bacteria</taxon>
        <taxon>Pseudomonadati</taxon>
        <taxon>Spirochaetota</taxon>
        <taxon>Spirochaetia</taxon>
        <taxon>Leptospirales</taxon>
        <taxon>Leptospiraceae</taxon>
        <taxon>Leptospira</taxon>
    </lineage>
</organism>
<comment type="caution">
    <text evidence="1">The sequence shown here is derived from an EMBL/GenBank/DDBJ whole genome shotgun (WGS) entry which is preliminary data.</text>
</comment>
<gene>
    <name evidence="1" type="ORF">EHQ60_00170</name>
</gene>
<protein>
    <recommendedName>
        <fullName evidence="3">Phage recombination protein Bet</fullName>
    </recommendedName>
</protein>
<evidence type="ECO:0008006" key="3">
    <source>
        <dbReference type="Google" id="ProtNLM"/>
    </source>
</evidence>
<dbReference type="Proteomes" id="UP000297352">
    <property type="component" value="Unassembled WGS sequence"/>
</dbReference>
<evidence type="ECO:0000313" key="2">
    <source>
        <dbReference type="Proteomes" id="UP000297352"/>
    </source>
</evidence>